<name>A0A0C9N365_9FUNG</name>
<feature type="compositionally biased region" description="Basic residues" evidence="1">
    <location>
        <begin position="290"/>
        <end position="301"/>
    </location>
</feature>
<gene>
    <name evidence="2" type="ORF">MAM1_0360d10023</name>
</gene>
<feature type="compositionally biased region" description="Low complexity" evidence="1">
    <location>
        <begin position="329"/>
        <end position="348"/>
    </location>
</feature>
<evidence type="ECO:0000256" key="1">
    <source>
        <dbReference type="SAM" id="MobiDB-lite"/>
    </source>
</evidence>
<feature type="region of interest" description="Disordered" evidence="1">
    <location>
        <begin position="206"/>
        <end position="247"/>
    </location>
</feature>
<dbReference type="OrthoDB" id="2363028at2759"/>
<feature type="region of interest" description="Disordered" evidence="1">
    <location>
        <begin position="324"/>
        <end position="369"/>
    </location>
</feature>
<accession>A0A0C9N365</accession>
<keyword evidence="3" id="KW-1185">Reference proteome</keyword>
<dbReference type="Proteomes" id="UP000053815">
    <property type="component" value="Unassembled WGS sequence"/>
</dbReference>
<evidence type="ECO:0000313" key="3">
    <source>
        <dbReference type="Proteomes" id="UP000053815"/>
    </source>
</evidence>
<reference evidence="2" key="1">
    <citation type="submission" date="2014-09" db="EMBL/GenBank/DDBJ databases">
        <title>Draft genome sequence of an oleaginous Mucoromycotina fungus Mucor ambiguus NBRC6742.</title>
        <authorList>
            <person name="Takeda I."/>
            <person name="Yamane N."/>
            <person name="Morita T."/>
            <person name="Tamano K."/>
            <person name="Machida M."/>
            <person name="Baker S."/>
            <person name="Koike H."/>
        </authorList>
    </citation>
    <scope>NUCLEOTIDE SEQUENCE</scope>
    <source>
        <strain evidence="2">NBRC 6742</strain>
    </source>
</reference>
<organism evidence="2">
    <name type="scientific">Mucor ambiguus</name>
    <dbReference type="NCBI Taxonomy" id="91626"/>
    <lineage>
        <taxon>Eukaryota</taxon>
        <taxon>Fungi</taxon>
        <taxon>Fungi incertae sedis</taxon>
        <taxon>Mucoromycota</taxon>
        <taxon>Mucoromycotina</taxon>
        <taxon>Mucoromycetes</taxon>
        <taxon>Mucorales</taxon>
        <taxon>Mucorineae</taxon>
        <taxon>Mucoraceae</taxon>
        <taxon>Mucor</taxon>
    </lineage>
</organism>
<proteinExistence type="predicted"/>
<protein>
    <submittedName>
        <fullName evidence="2">Uncharacterized protein</fullName>
    </submittedName>
</protein>
<sequence>MMLRPSKIFVPFHQLRHYIEARISELMVIKQPPQMNHQPVIKRFVTTTAQQQQQQSIAFFSDLQRSLVQKAYLQQSPPLIKRNAANQKLLLKVIQHHFPVVKVFSAPSLHGRMWTTAASGNGQQQFRTMMSGSSTSGGTCTASSFMTWGFPRTTAATVGFGRSPAFARQFSTTKSPSCVTLFQNTTSTTSGQSNVFAHISSRIFSPAGTKMNQPDLNEKQPKYASFHPASSVSSCDSDEESPSSLSKSRLFALQTKGMGELVDQNDNNDEACLANANLVRRESVSSCRSRSSKQKLNKKHTGSTSINHDDLESIIRHDDLSSLYTTDNSMSNKSSTLSKRSSSSSSRPHYSRHHRLKHPPDQQYHVRRQDDHSLTTVKNGGITKKKSSSLSASISSTNTYLLITLDTLQFLDKRKEWSTQSLSTSFIDSIEMMAYDYQVHINYVLKLLDTLQKHGKFRVVARKSELRIYFPVPPKSKQEAIEFLRSFNIVDSMLNYFTIVVEDRQFMLSPSDYNDDYFSFAPSSAAATALNNTIHSNTTDGTIGPDYFKDLQMFLDRTDYLIETSPAFRSS</sequence>
<dbReference type="AlphaFoldDB" id="A0A0C9N365"/>
<evidence type="ECO:0000313" key="2">
    <source>
        <dbReference type="EMBL" id="GAN10482.1"/>
    </source>
</evidence>
<dbReference type="EMBL" id="DF836649">
    <property type="protein sequence ID" value="GAN10482.1"/>
    <property type="molecule type" value="Genomic_DNA"/>
</dbReference>
<feature type="region of interest" description="Disordered" evidence="1">
    <location>
        <begin position="283"/>
        <end position="310"/>
    </location>
</feature>